<evidence type="ECO:0000313" key="3">
    <source>
        <dbReference type="Proteomes" id="UP001165121"/>
    </source>
</evidence>
<evidence type="ECO:0000256" key="1">
    <source>
        <dbReference type="SAM" id="MobiDB-lite"/>
    </source>
</evidence>
<dbReference type="OrthoDB" id="90803at2759"/>
<evidence type="ECO:0000313" key="2">
    <source>
        <dbReference type="EMBL" id="GMF34182.1"/>
    </source>
</evidence>
<keyword evidence="3" id="KW-1185">Reference proteome</keyword>
<name>A0A9W6X9D7_9STRA</name>
<reference evidence="2" key="1">
    <citation type="submission" date="2023-04" db="EMBL/GenBank/DDBJ databases">
        <title>Phytophthora fragariaefolia NBRC 109709.</title>
        <authorList>
            <person name="Ichikawa N."/>
            <person name="Sato H."/>
            <person name="Tonouchi N."/>
        </authorList>
    </citation>
    <scope>NUCLEOTIDE SEQUENCE</scope>
    <source>
        <strain evidence="2">NBRC 109709</strain>
    </source>
</reference>
<feature type="compositionally biased region" description="Basic and acidic residues" evidence="1">
    <location>
        <begin position="36"/>
        <end position="65"/>
    </location>
</feature>
<protein>
    <submittedName>
        <fullName evidence="2">Unnamed protein product</fullName>
    </submittedName>
</protein>
<feature type="region of interest" description="Disordered" evidence="1">
    <location>
        <begin position="1"/>
        <end position="80"/>
    </location>
</feature>
<gene>
    <name evidence="2" type="ORF">Pfra01_000870900</name>
</gene>
<dbReference type="EMBL" id="BSXT01000797">
    <property type="protein sequence ID" value="GMF34182.1"/>
    <property type="molecule type" value="Genomic_DNA"/>
</dbReference>
<organism evidence="2 3">
    <name type="scientific">Phytophthora fragariaefolia</name>
    <dbReference type="NCBI Taxonomy" id="1490495"/>
    <lineage>
        <taxon>Eukaryota</taxon>
        <taxon>Sar</taxon>
        <taxon>Stramenopiles</taxon>
        <taxon>Oomycota</taxon>
        <taxon>Peronosporomycetes</taxon>
        <taxon>Peronosporales</taxon>
        <taxon>Peronosporaceae</taxon>
        <taxon>Phytophthora</taxon>
    </lineage>
</organism>
<dbReference type="AlphaFoldDB" id="A0A9W6X9D7"/>
<comment type="caution">
    <text evidence="2">The sequence shown here is derived from an EMBL/GenBank/DDBJ whole genome shotgun (WGS) entry which is preliminary data.</text>
</comment>
<dbReference type="Proteomes" id="UP001165121">
    <property type="component" value="Unassembled WGS sequence"/>
</dbReference>
<proteinExistence type="predicted"/>
<sequence length="209" mass="22438">MNQLEAPVARDPRARPAAAESAGLGPPPAPSMALAKELKQLERPEVDHDDDEQRQQERKSCHGGDDCGNQRAPNDSSDDACEPMVCYDGFESVGKPLGVAGLSRFALVDDADEDVVNVRSPINCKPVGAGSACTRSATPSPTCVSALTRDEDVRTDEPSWTIQEFQEYLGMLELIQDVCGNSEGDEMYLSADSLGQMERLLTSLLPQGA</sequence>
<accession>A0A9W6X9D7</accession>